<name>A0A517SYG5_9BACT</name>
<dbReference type="InterPro" id="IPR013783">
    <property type="entry name" value="Ig-like_fold"/>
</dbReference>
<proteinExistence type="predicted"/>
<keyword evidence="1" id="KW-0624">Polysaccharide degradation</keyword>
<evidence type="ECO:0000313" key="1">
    <source>
        <dbReference type="EMBL" id="QDT61194.1"/>
    </source>
</evidence>
<dbReference type="Gene3D" id="2.60.40.10">
    <property type="entry name" value="Immunoglobulins"/>
    <property type="match status" value="1"/>
</dbReference>
<dbReference type="InterPro" id="IPR050583">
    <property type="entry name" value="Mycobacterial_A85_antigen"/>
</dbReference>
<keyword evidence="1" id="KW-0378">Hydrolase</keyword>
<reference evidence="1 2" key="1">
    <citation type="submission" date="2019-02" db="EMBL/GenBank/DDBJ databases">
        <title>Deep-cultivation of Planctomycetes and their phenomic and genomic characterization uncovers novel biology.</title>
        <authorList>
            <person name="Wiegand S."/>
            <person name="Jogler M."/>
            <person name="Boedeker C."/>
            <person name="Pinto D."/>
            <person name="Vollmers J."/>
            <person name="Rivas-Marin E."/>
            <person name="Kohn T."/>
            <person name="Peeters S.H."/>
            <person name="Heuer A."/>
            <person name="Rast P."/>
            <person name="Oberbeckmann S."/>
            <person name="Bunk B."/>
            <person name="Jeske O."/>
            <person name="Meyerdierks A."/>
            <person name="Storesund J.E."/>
            <person name="Kallscheuer N."/>
            <person name="Luecker S."/>
            <person name="Lage O.M."/>
            <person name="Pohl T."/>
            <person name="Merkel B.J."/>
            <person name="Hornburger P."/>
            <person name="Mueller R.-W."/>
            <person name="Bruemmer F."/>
            <person name="Labrenz M."/>
            <person name="Spormann A.M."/>
            <person name="Op den Camp H."/>
            <person name="Overmann J."/>
            <person name="Amann R."/>
            <person name="Jetten M.S.M."/>
            <person name="Mascher T."/>
            <person name="Medema M.H."/>
            <person name="Devos D.P."/>
            <person name="Kaster A.-K."/>
            <person name="Ovreas L."/>
            <person name="Rohde M."/>
            <person name="Galperin M.Y."/>
            <person name="Jogler C."/>
        </authorList>
    </citation>
    <scope>NUCLEOTIDE SEQUENCE [LARGE SCALE GENOMIC DNA]</scope>
    <source>
        <strain evidence="1 2">SV_7m_r</strain>
    </source>
</reference>
<keyword evidence="2" id="KW-1185">Reference proteome</keyword>
<keyword evidence="1" id="KW-0119">Carbohydrate metabolism</keyword>
<dbReference type="Proteomes" id="UP000315003">
    <property type="component" value="Chromosome"/>
</dbReference>
<dbReference type="InterPro" id="IPR000801">
    <property type="entry name" value="Esterase-like"/>
</dbReference>
<gene>
    <name evidence="1" type="primary">xynZ</name>
    <name evidence="1" type="ORF">SV7mr_37260</name>
</gene>
<dbReference type="Pfam" id="PF00756">
    <property type="entry name" value="Esterase"/>
    <property type="match status" value="1"/>
</dbReference>
<dbReference type="OrthoDB" id="184858at2"/>
<dbReference type="GO" id="GO:0031176">
    <property type="term" value="F:endo-1,4-beta-xylanase activity"/>
    <property type="evidence" value="ECO:0007669"/>
    <property type="project" value="UniProtKB-EC"/>
</dbReference>
<dbReference type="SUPFAM" id="SSF81296">
    <property type="entry name" value="E set domains"/>
    <property type="match status" value="1"/>
</dbReference>
<dbReference type="PANTHER" id="PTHR48098:SF1">
    <property type="entry name" value="DIACYLGLYCEROL ACYLTRANSFERASE_MYCOLYLTRANSFERASE AG85A"/>
    <property type="match status" value="1"/>
</dbReference>
<dbReference type="EMBL" id="CP036272">
    <property type="protein sequence ID" value="QDT61194.1"/>
    <property type="molecule type" value="Genomic_DNA"/>
</dbReference>
<dbReference type="PANTHER" id="PTHR48098">
    <property type="entry name" value="ENTEROCHELIN ESTERASE-RELATED"/>
    <property type="match status" value="1"/>
</dbReference>
<protein>
    <submittedName>
        <fullName evidence="1">Endo-1,4-beta-xylanase Z</fullName>
        <ecNumber evidence="1">3.2.1.8</ecNumber>
    </submittedName>
</protein>
<keyword evidence="1" id="KW-0326">Glycosidase</keyword>
<dbReference type="AlphaFoldDB" id="A0A517SYG5"/>
<keyword evidence="1" id="KW-0858">Xylan degradation</keyword>
<dbReference type="InterPro" id="IPR014756">
    <property type="entry name" value="Ig_E-set"/>
</dbReference>
<dbReference type="EC" id="3.2.1.8" evidence="1"/>
<organism evidence="1 2">
    <name type="scientific">Stieleria bergensis</name>
    <dbReference type="NCBI Taxonomy" id="2528025"/>
    <lineage>
        <taxon>Bacteria</taxon>
        <taxon>Pseudomonadati</taxon>
        <taxon>Planctomycetota</taxon>
        <taxon>Planctomycetia</taxon>
        <taxon>Pirellulales</taxon>
        <taxon>Pirellulaceae</taxon>
        <taxon>Stieleria</taxon>
    </lineage>
</organism>
<dbReference type="GO" id="GO:0016747">
    <property type="term" value="F:acyltransferase activity, transferring groups other than amino-acyl groups"/>
    <property type="evidence" value="ECO:0007669"/>
    <property type="project" value="TreeGrafter"/>
</dbReference>
<dbReference type="Gene3D" id="3.40.50.1820">
    <property type="entry name" value="alpha/beta hydrolase"/>
    <property type="match status" value="1"/>
</dbReference>
<accession>A0A517SYG5</accession>
<evidence type="ECO:0000313" key="2">
    <source>
        <dbReference type="Proteomes" id="UP000315003"/>
    </source>
</evidence>
<dbReference type="GO" id="GO:0045493">
    <property type="term" value="P:xylan catabolic process"/>
    <property type="evidence" value="ECO:0007669"/>
    <property type="project" value="UniProtKB-KW"/>
</dbReference>
<dbReference type="SUPFAM" id="SSF53474">
    <property type="entry name" value="alpha/beta-Hydrolases"/>
    <property type="match status" value="1"/>
</dbReference>
<sequence>MQQLGFSQSNGSDCLENAPPYEGMIRVKLLVSISPHPLPRKISDPMPRCLTLLLLTLVSVTAISNVAAQHLRSPEVNDDRSVTFRTTTSKDAQSVKVSINRTENGSVELTKTEQGYWEGTSTPLPAGIYEYDFRVDGNTQLDRRNRWFKKWYSINNLVEVPGSPALVTERQSVPHGTLHEHYYDSPVTESQRPVLVYTPPSYNKDPNQKFPVLFLLHGFGDDHQAWTEVGRANLIADNLIAAKTIQEMVIVMPYGHPVALPFGNRDKDYGSNNDTAMIKDVQTVLLPWVTEHYRVIDRPESRAITGLSMGGGHSTRIALATNAFAYVGAFSAAMPQQESLEDLATDLDTFKKRNQLFWIACGDKDFLLERNHRFEKLLSEADVEHQYLETKGSHNWDVWRDEYLPQFLPKLFQ</sequence>
<dbReference type="InterPro" id="IPR029058">
    <property type="entry name" value="AB_hydrolase_fold"/>
</dbReference>